<dbReference type="Gene3D" id="3.90.980.20">
    <property type="match status" value="1"/>
</dbReference>
<proteinExistence type="predicted"/>
<dbReference type="Proteomes" id="UP000014680">
    <property type="component" value="Unassembled WGS sequence"/>
</dbReference>
<dbReference type="RefSeq" id="XP_004254855.1">
    <property type="nucleotide sequence ID" value="XM_004254807.1"/>
</dbReference>
<reference evidence="1 2" key="1">
    <citation type="submission" date="2012-10" db="EMBL/GenBank/DDBJ databases">
        <authorList>
            <person name="Zafar N."/>
            <person name="Inman J."/>
            <person name="Hall N."/>
            <person name="Lorenzi H."/>
            <person name="Caler E."/>
        </authorList>
    </citation>
    <scope>NUCLEOTIDE SEQUENCE [LARGE SCALE GENOMIC DNA]</scope>
    <source>
        <strain evidence="1 2">IP1</strain>
    </source>
</reference>
<dbReference type="OrthoDB" id="21396at2759"/>
<gene>
    <name evidence="1" type="ORF">EIN_222270</name>
</gene>
<organism evidence="1 2">
    <name type="scientific">Entamoeba invadens IP1</name>
    <dbReference type="NCBI Taxonomy" id="370355"/>
    <lineage>
        <taxon>Eukaryota</taxon>
        <taxon>Amoebozoa</taxon>
        <taxon>Evosea</taxon>
        <taxon>Archamoebae</taxon>
        <taxon>Mastigamoebida</taxon>
        <taxon>Entamoebidae</taxon>
        <taxon>Entamoeba</taxon>
    </lineage>
</organism>
<protein>
    <submittedName>
        <fullName evidence="1">Uncharacterized protein</fullName>
    </submittedName>
</protein>
<dbReference type="AlphaFoldDB" id="A0A0A1U238"/>
<dbReference type="GeneID" id="14887074"/>
<evidence type="ECO:0000313" key="1">
    <source>
        <dbReference type="EMBL" id="ELP88084.1"/>
    </source>
</evidence>
<evidence type="ECO:0000313" key="2">
    <source>
        <dbReference type="Proteomes" id="UP000014680"/>
    </source>
</evidence>
<sequence length="279" mass="32249">MKIFGTPKRTMDLVPNRESPIFNEIDSMPEEKGDAYKLKLCFCPFCQVGIKALGLDKPENHKKVVSWQLLCRAVMYSLSVLNAPRLYFSLKKDVYWFISDHWYCFGKMAQFTTSPSKWKKSLLDALSHSTLFESGTNSLRKTGMWKLTHATPPWDVQTTPIEKEIIIEPKPIKDVEVKERKVLKVDKKRIKDIKDEVLSKFSQEENKQNVKKQCEDALVLYQKAYDQMEAETKSSQVDEVLIGQMKEMKSVMKMVMSIITSLDDKKDEQNAVLLVHSVN</sequence>
<dbReference type="EMBL" id="KB206756">
    <property type="protein sequence ID" value="ELP88084.1"/>
    <property type="molecule type" value="Genomic_DNA"/>
</dbReference>
<accession>A0A0A1U238</accession>
<dbReference type="OMA" id="WKLTHAT"/>
<name>A0A0A1U238_ENTIV</name>
<dbReference type="KEGG" id="eiv:EIN_222270"/>
<dbReference type="VEuPathDB" id="AmoebaDB:EIN_222270"/>
<keyword evidence="2" id="KW-1185">Reference proteome</keyword>